<reference evidence="1 2" key="1">
    <citation type="submission" date="2019-02" db="EMBL/GenBank/DDBJ databases">
        <title>Deep-cultivation of Planctomycetes and their phenomic and genomic characterization uncovers novel biology.</title>
        <authorList>
            <person name="Wiegand S."/>
            <person name="Jogler M."/>
            <person name="Boedeker C."/>
            <person name="Pinto D."/>
            <person name="Vollmers J."/>
            <person name="Rivas-Marin E."/>
            <person name="Kohn T."/>
            <person name="Peeters S.H."/>
            <person name="Heuer A."/>
            <person name="Rast P."/>
            <person name="Oberbeckmann S."/>
            <person name="Bunk B."/>
            <person name="Jeske O."/>
            <person name="Meyerdierks A."/>
            <person name="Storesund J.E."/>
            <person name="Kallscheuer N."/>
            <person name="Luecker S."/>
            <person name="Lage O.M."/>
            <person name="Pohl T."/>
            <person name="Merkel B.J."/>
            <person name="Hornburger P."/>
            <person name="Mueller R.-W."/>
            <person name="Bruemmer F."/>
            <person name="Labrenz M."/>
            <person name="Spormann A.M."/>
            <person name="Op den Camp H."/>
            <person name="Overmann J."/>
            <person name="Amann R."/>
            <person name="Jetten M.S.M."/>
            <person name="Mascher T."/>
            <person name="Medema M.H."/>
            <person name="Devos D.P."/>
            <person name="Kaster A.-K."/>
            <person name="Ovreas L."/>
            <person name="Rohde M."/>
            <person name="Galperin M.Y."/>
            <person name="Jogler C."/>
        </authorList>
    </citation>
    <scope>NUCLEOTIDE SEQUENCE [LARGE SCALE GENOMIC DNA]</scope>
    <source>
        <strain evidence="1 2">ElP</strain>
        <plasmid evidence="2">pelp_4</plasmid>
    </source>
</reference>
<geneLocation type="plasmid" evidence="2">
    <name>pelp_4</name>
</geneLocation>
<organism evidence="1 2">
    <name type="scientific">Tautonia plasticadhaerens</name>
    <dbReference type="NCBI Taxonomy" id="2527974"/>
    <lineage>
        <taxon>Bacteria</taxon>
        <taxon>Pseudomonadati</taxon>
        <taxon>Planctomycetota</taxon>
        <taxon>Planctomycetia</taxon>
        <taxon>Isosphaerales</taxon>
        <taxon>Isosphaeraceae</taxon>
        <taxon>Tautonia</taxon>
    </lineage>
</organism>
<evidence type="ECO:0000313" key="1">
    <source>
        <dbReference type="EMBL" id="QDV39632.1"/>
    </source>
</evidence>
<gene>
    <name evidence="1" type="ORF">ElP_76040</name>
</gene>
<proteinExistence type="predicted"/>
<keyword evidence="2" id="KW-1185">Reference proteome</keyword>
<dbReference type="RefSeq" id="WP_197447225.1">
    <property type="nucleotide sequence ID" value="NZ_CP036430.1"/>
</dbReference>
<name>A0A518HFK5_9BACT</name>
<sequence>MGFVADNLNDNAGGIGAGEESGILFTLQSGKTYADVVAALAQGRHRQP</sequence>
<protein>
    <submittedName>
        <fullName evidence="1">Uncharacterized protein</fullName>
    </submittedName>
</protein>
<dbReference type="EMBL" id="CP036430">
    <property type="protein sequence ID" value="QDV39632.1"/>
    <property type="molecule type" value="Genomic_DNA"/>
</dbReference>
<dbReference type="Proteomes" id="UP000317835">
    <property type="component" value="Plasmid pElP_4"/>
</dbReference>
<keyword evidence="1" id="KW-0614">Plasmid</keyword>
<evidence type="ECO:0000313" key="2">
    <source>
        <dbReference type="Proteomes" id="UP000317835"/>
    </source>
</evidence>
<dbReference type="KEGG" id="tpla:ElP_76040"/>
<dbReference type="AlphaFoldDB" id="A0A518HFK5"/>
<accession>A0A518HFK5</accession>